<accession>A0A9W7A5U7</accession>
<protein>
    <submittedName>
        <fullName evidence="2">Uncharacterized protein</fullName>
    </submittedName>
</protein>
<feature type="region of interest" description="Disordered" evidence="1">
    <location>
        <begin position="1"/>
        <end position="76"/>
    </location>
</feature>
<dbReference type="AlphaFoldDB" id="A0A9W7A5U7"/>
<dbReference type="EMBL" id="BRXZ01006520">
    <property type="protein sequence ID" value="GMH61900.1"/>
    <property type="molecule type" value="Genomic_DNA"/>
</dbReference>
<feature type="compositionally biased region" description="Basic and acidic residues" evidence="1">
    <location>
        <begin position="141"/>
        <end position="153"/>
    </location>
</feature>
<sequence length="207" mass="22607">MSDTAVAMEEEKNRLEEKRQEERLLSEESQVVARTRDGESEGGASEGKVEGETKEELENESRVGNGIAEEAAEPAGEVLVAGSDDIERDLIESCATKDVIGESGDPEGDFSRDTEGANTGKVAPKVDGKKIGEALMKRVERGKDVESKKEAVREFTSQDEEGTNALRPVIEKHPRFETILIYAVLGEVHRNHPVSKGLQEVSEEEAV</sequence>
<dbReference type="Proteomes" id="UP001165082">
    <property type="component" value="Unassembled WGS sequence"/>
</dbReference>
<feature type="region of interest" description="Disordered" evidence="1">
    <location>
        <begin position="97"/>
        <end position="125"/>
    </location>
</feature>
<evidence type="ECO:0000313" key="3">
    <source>
        <dbReference type="Proteomes" id="UP001165082"/>
    </source>
</evidence>
<evidence type="ECO:0000313" key="2">
    <source>
        <dbReference type="EMBL" id="GMH61900.1"/>
    </source>
</evidence>
<feature type="compositionally biased region" description="Low complexity" evidence="1">
    <location>
        <begin position="64"/>
        <end position="76"/>
    </location>
</feature>
<reference evidence="2" key="1">
    <citation type="submission" date="2022-07" db="EMBL/GenBank/DDBJ databases">
        <title>Genome analysis of Parmales, a sister group of diatoms, reveals the evolutionary specialization of diatoms from phago-mixotrophs to photoautotrophs.</title>
        <authorList>
            <person name="Ban H."/>
            <person name="Sato S."/>
            <person name="Yoshikawa S."/>
            <person name="Kazumasa Y."/>
            <person name="Nakamura Y."/>
            <person name="Ichinomiya M."/>
            <person name="Saitoh K."/>
            <person name="Sato N."/>
            <person name="Blanc-Mathieu R."/>
            <person name="Endo H."/>
            <person name="Kuwata A."/>
            <person name="Ogata H."/>
        </authorList>
    </citation>
    <scope>NUCLEOTIDE SEQUENCE</scope>
</reference>
<proteinExistence type="predicted"/>
<gene>
    <name evidence="2" type="ORF">TrRE_jg12533</name>
</gene>
<feature type="region of interest" description="Disordered" evidence="1">
    <location>
        <begin position="141"/>
        <end position="166"/>
    </location>
</feature>
<feature type="compositionally biased region" description="Basic and acidic residues" evidence="1">
    <location>
        <begin position="47"/>
        <end position="61"/>
    </location>
</feature>
<comment type="caution">
    <text evidence="2">The sequence shown here is derived from an EMBL/GenBank/DDBJ whole genome shotgun (WGS) entry which is preliminary data.</text>
</comment>
<feature type="compositionally biased region" description="Basic and acidic residues" evidence="1">
    <location>
        <begin position="9"/>
        <end position="26"/>
    </location>
</feature>
<organism evidence="2 3">
    <name type="scientific">Triparma retinervis</name>
    <dbReference type="NCBI Taxonomy" id="2557542"/>
    <lineage>
        <taxon>Eukaryota</taxon>
        <taxon>Sar</taxon>
        <taxon>Stramenopiles</taxon>
        <taxon>Ochrophyta</taxon>
        <taxon>Bolidophyceae</taxon>
        <taxon>Parmales</taxon>
        <taxon>Triparmaceae</taxon>
        <taxon>Triparma</taxon>
    </lineage>
</organism>
<evidence type="ECO:0000256" key="1">
    <source>
        <dbReference type="SAM" id="MobiDB-lite"/>
    </source>
</evidence>
<name>A0A9W7A5U7_9STRA</name>
<feature type="non-terminal residue" evidence="2">
    <location>
        <position position="207"/>
    </location>
</feature>
<keyword evidence="3" id="KW-1185">Reference proteome</keyword>